<dbReference type="PANTHER" id="PTHR46471">
    <property type="entry name" value="CHITIN DEACETYLASE"/>
    <property type="match status" value="1"/>
</dbReference>
<keyword evidence="3 6" id="KW-0732">Signal</keyword>
<dbReference type="Pfam" id="PF01522">
    <property type="entry name" value="Polysacc_deac_1"/>
    <property type="match status" value="1"/>
</dbReference>
<proteinExistence type="predicted"/>
<keyword evidence="4 8" id="KW-0378">Hydrolase</keyword>
<evidence type="ECO:0000313" key="9">
    <source>
        <dbReference type="Proteomes" id="UP000193920"/>
    </source>
</evidence>
<evidence type="ECO:0000256" key="3">
    <source>
        <dbReference type="ARBA" id="ARBA00022729"/>
    </source>
</evidence>
<dbReference type="Gene3D" id="3.20.20.370">
    <property type="entry name" value="Glycoside hydrolase/deacetylase"/>
    <property type="match status" value="1"/>
</dbReference>
<protein>
    <submittedName>
        <fullName evidence="8">Glycoside hydrolase/deacetylase</fullName>
    </submittedName>
</protein>
<evidence type="ECO:0000256" key="5">
    <source>
        <dbReference type="ARBA" id="ARBA00023277"/>
    </source>
</evidence>
<comment type="caution">
    <text evidence="8">The sequence shown here is derived from an EMBL/GenBank/DDBJ whole genome shotgun (WGS) entry which is preliminary data.</text>
</comment>
<dbReference type="GO" id="GO:0046872">
    <property type="term" value="F:metal ion binding"/>
    <property type="evidence" value="ECO:0007669"/>
    <property type="project" value="UniProtKB-KW"/>
</dbReference>
<dbReference type="AlphaFoldDB" id="A0A1Y2DH73"/>
<dbReference type="InterPro" id="IPR011330">
    <property type="entry name" value="Glyco_hydro/deAcase_b/a-brl"/>
</dbReference>
<keyword evidence="2" id="KW-0479">Metal-binding</keyword>
<feature type="domain" description="NodB homology" evidence="7">
    <location>
        <begin position="31"/>
        <end position="229"/>
    </location>
</feature>
<evidence type="ECO:0000259" key="7">
    <source>
        <dbReference type="PROSITE" id="PS51677"/>
    </source>
</evidence>
<dbReference type="PANTHER" id="PTHR46471:SF2">
    <property type="entry name" value="CHITIN DEACETYLASE-RELATED"/>
    <property type="match status" value="1"/>
</dbReference>
<reference evidence="8 9" key="1">
    <citation type="submission" date="2016-08" db="EMBL/GenBank/DDBJ databases">
        <title>A Parts List for Fungal Cellulosomes Revealed by Comparative Genomics.</title>
        <authorList>
            <consortium name="DOE Joint Genome Institute"/>
            <person name="Haitjema C.H."/>
            <person name="Gilmore S.P."/>
            <person name="Henske J.K."/>
            <person name="Solomon K.V."/>
            <person name="De Groot R."/>
            <person name="Kuo A."/>
            <person name="Mondo S.J."/>
            <person name="Salamov A.A."/>
            <person name="Labutti K."/>
            <person name="Zhao Z."/>
            <person name="Chiniquy J."/>
            <person name="Barry K."/>
            <person name="Brewer H.M."/>
            <person name="Purvine S.O."/>
            <person name="Wright A.T."/>
            <person name="Boxma B."/>
            <person name="Van Alen T."/>
            <person name="Hackstein J.H."/>
            <person name="Baker S.E."/>
            <person name="Grigoriev I.V."/>
            <person name="O'Malley M.A."/>
        </authorList>
    </citation>
    <scope>NUCLEOTIDE SEQUENCE [LARGE SCALE GENOMIC DNA]</scope>
    <source>
        <strain evidence="8 9">G1</strain>
    </source>
</reference>
<dbReference type="GO" id="GO:0005975">
    <property type="term" value="P:carbohydrate metabolic process"/>
    <property type="evidence" value="ECO:0007669"/>
    <property type="project" value="InterPro"/>
</dbReference>
<dbReference type="InterPro" id="IPR002509">
    <property type="entry name" value="NODB_dom"/>
</dbReference>
<feature type="signal peptide" evidence="6">
    <location>
        <begin position="1"/>
        <end position="21"/>
    </location>
</feature>
<organism evidence="8 9">
    <name type="scientific">Neocallimastix californiae</name>
    <dbReference type="NCBI Taxonomy" id="1754190"/>
    <lineage>
        <taxon>Eukaryota</taxon>
        <taxon>Fungi</taxon>
        <taxon>Fungi incertae sedis</taxon>
        <taxon>Chytridiomycota</taxon>
        <taxon>Chytridiomycota incertae sedis</taxon>
        <taxon>Neocallimastigomycetes</taxon>
        <taxon>Neocallimastigales</taxon>
        <taxon>Neocallimastigaceae</taxon>
        <taxon>Neocallimastix</taxon>
    </lineage>
</organism>
<dbReference type="Proteomes" id="UP000193920">
    <property type="component" value="Unassembled WGS sequence"/>
</dbReference>
<feature type="chain" id="PRO_5013367876" evidence="6">
    <location>
        <begin position="22"/>
        <end position="351"/>
    </location>
</feature>
<evidence type="ECO:0000256" key="6">
    <source>
        <dbReference type="SAM" id="SignalP"/>
    </source>
</evidence>
<name>A0A1Y2DH73_9FUNG</name>
<dbReference type="SUPFAM" id="SSF88713">
    <property type="entry name" value="Glycoside hydrolase/deacetylase"/>
    <property type="match status" value="1"/>
</dbReference>
<gene>
    <name evidence="8" type="ORF">LY90DRAFT_644023</name>
</gene>
<dbReference type="PROSITE" id="PS51677">
    <property type="entry name" value="NODB"/>
    <property type="match status" value="1"/>
</dbReference>
<accession>A0A1Y2DH73</accession>
<dbReference type="EMBL" id="MCOG01000066">
    <property type="protein sequence ID" value="ORY58610.1"/>
    <property type="molecule type" value="Genomic_DNA"/>
</dbReference>
<evidence type="ECO:0000313" key="8">
    <source>
        <dbReference type="EMBL" id="ORY58610.1"/>
    </source>
</evidence>
<dbReference type="STRING" id="1754190.A0A1Y2DH73"/>
<comment type="cofactor">
    <cofactor evidence="1">
        <name>Co(2+)</name>
        <dbReference type="ChEBI" id="CHEBI:48828"/>
    </cofactor>
</comment>
<keyword evidence="5" id="KW-0119">Carbohydrate metabolism</keyword>
<evidence type="ECO:0000256" key="2">
    <source>
        <dbReference type="ARBA" id="ARBA00022723"/>
    </source>
</evidence>
<keyword evidence="9" id="KW-1185">Reference proteome</keyword>
<sequence length="351" mass="41305">MSILNIFLIILLRTFSNLVKSEFVNSCSEKNTVALTFDNERPYNYYTKKLVNYLVNQEDIKVTFFFDSKSRYSFVKEVQEVQKVMKKAYDHGFQIASLTSTYTIFDEDMKEFEKDLKIRNDFIEKMIGHRPCYLRAPKDLCRERCQEKLEEWDYRLIRWDTDTKDWDDKTSSSIEQRIEDSIDFLKKEFSKEKESYLIRIHDSSNYTVNEIVPWIIEKSGIREKGYHFVTVAECLGDKEGMYRSNIDHSTKKSMFSTDKTHDVDEATQGINSNDIDDDDDDDDDIINIIKDNNSNEYIITNSTTIVSEYVYSDEHSIHQINSGVLLLPIKSKALLNYLSISITLYFLFSSF</sequence>
<dbReference type="GO" id="GO:0016810">
    <property type="term" value="F:hydrolase activity, acting on carbon-nitrogen (but not peptide) bonds"/>
    <property type="evidence" value="ECO:0007669"/>
    <property type="project" value="InterPro"/>
</dbReference>
<evidence type="ECO:0000256" key="4">
    <source>
        <dbReference type="ARBA" id="ARBA00022801"/>
    </source>
</evidence>
<evidence type="ECO:0000256" key="1">
    <source>
        <dbReference type="ARBA" id="ARBA00001941"/>
    </source>
</evidence>